<evidence type="ECO:0000256" key="3">
    <source>
        <dbReference type="PROSITE-ProRule" id="PRU00192"/>
    </source>
</evidence>
<accession>A0A6J1W5E4</accession>
<dbReference type="InterPro" id="IPR055251">
    <property type="entry name" value="SOS1_NGEF_PH"/>
</dbReference>
<dbReference type="Gene3D" id="1.20.900.10">
    <property type="entry name" value="Dbl homology (DH) domain"/>
    <property type="match status" value="1"/>
</dbReference>
<dbReference type="KEGG" id="nss:113429762"/>
<dbReference type="SUPFAM" id="SSF50044">
    <property type="entry name" value="SH3-domain"/>
    <property type="match status" value="1"/>
</dbReference>
<dbReference type="SUPFAM" id="SSF50729">
    <property type="entry name" value="PH domain-like"/>
    <property type="match status" value="1"/>
</dbReference>
<evidence type="ECO:0000256" key="2">
    <source>
        <dbReference type="ARBA" id="ARBA00022658"/>
    </source>
</evidence>
<protein>
    <submittedName>
        <fullName evidence="7">Obscurin-like</fullName>
    </submittedName>
</protein>
<dbReference type="PROSITE" id="PS50002">
    <property type="entry name" value="SH3"/>
    <property type="match status" value="1"/>
</dbReference>
<dbReference type="PANTHER" id="PTHR22826:SF106">
    <property type="entry name" value="TRIO, ISOFORM A"/>
    <property type="match status" value="1"/>
</dbReference>
<feature type="domain" description="SH3" evidence="4">
    <location>
        <begin position="1"/>
        <end position="67"/>
    </location>
</feature>
<dbReference type="SMART" id="SM00325">
    <property type="entry name" value="RhoGEF"/>
    <property type="match status" value="1"/>
</dbReference>
<dbReference type="InterPro" id="IPR035526">
    <property type="entry name" value="Obscurin_SH3"/>
</dbReference>
<gene>
    <name evidence="7" type="primary">LOC113429762</name>
</gene>
<sequence length="359" mass="41423">IFDIYMVIADYIPMGADRETITLKEGQYVEVLDSAHPLKWLVRTKPTKSSPSRQGWVSPAYLDKKLKLSAEWGVPDVPEFHGESVSEDEYRKKLSLIIQDLLGTEEEYVKDLQFLQTHHIQFTETCPAVPVAVSNQKPVIFRNITDITQFHSNTFFPELQKCDTDDDVAMCFLKNETEFDKYITYLVGRVQAESIVVSKAVQEFYKRYTEGTLASEDPSLPPILPLQHYLERPINRIQKYQTAIKDMIRNKARNTQNCALLEQAYAIVSALNRRAENNLHISLIENYPGTLEILGEPIRQGQFIVWEGAPGARMAWKGHKRHAFLFKGYLLVCKPKRDTKMDTYSYLFKNMMKVEYALP</sequence>
<dbReference type="InterPro" id="IPR011993">
    <property type="entry name" value="PH-like_dom_sf"/>
</dbReference>
<dbReference type="Pfam" id="PF00621">
    <property type="entry name" value="RhoGEF"/>
    <property type="match status" value="1"/>
</dbReference>
<dbReference type="InterPro" id="IPR036028">
    <property type="entry name" value="SH3-like_dom_sf"/>
</dbReference>
<evidence type="ECO:0000256" key="1">
    <source>
        <dbReference type="ARBA" id="ARBA00022443"/>
    </source>
</evidence>
<proteinExistence type="predicted"/>
<dbReference type="Proteomes" id="UP000504612">
    <property type="component" value="Unplaced"/>
</dbReference>
<dbReference type="GeneID" id="113429762"/>
<reference evidence="7" key="1">
    <citation type="submission" date="2025-08" db="UniProtKB">
        <authorList>
            <consortium name="RefSeq"/>
        </authorList>
    </citation>
    <scope>IDENTIFICATION</scope>
</reference>
<dbReference type="GO" id="GO:0005085">
    <property type="term" value="F:guanyl-nucleotide exchange factor activity"/>
    <property type="evidence" value="ECO:0007669"/>
    <property type="project" value="UniProtKB-KW"/>
</dbReference>
<evidence type="ECO:0000259" key="5">
    <source>
        <dbReference type="PROSITE" id="PS50010"/>
    </source>
</evidence>
<dbReference type="CDD" id="cd12025">
    <property type="entry name" value="SH3_Obscurin_like"/>
    <property type="match status" value="1"/>
</dbReference>
<dbReference type="Pfam" id="PF22697">
    <property type="entry name" value="SOS1_NGEF_PH"/>
    <property type="match status" value="1"/>
</dbReference>
<feature type="domain" description="DH" evidence="5">
    <location>
        <begin position="93"/>
        <end position="278"/>
    </location>
</feature>
<dbReference type="InterPro" id="IPR000219">
    <property type="entry name" value="DH_dom"/>
</dbReference>
<dbReference type="InterPro" id="IPR051336">
    <property type="entry name" value="RhoGEF_Guanine_NuclExch_SF"/>
</dbReference>
<dbReference type="PANTHER" id="PTHR22826">
    <property type="entry name" value="RHO GUANINE EXCHANGE FACTOR-RELATED"/>
    <property type="match status" value="1"/>
</dbReference>
<dbReference type="FunFam" id="1.20.900.10:FF:000027">
    <property type="entry name" value="Obscurin, cytoskeletal calmodulin and titin-interacting RhoGEF"/>
    <property type="match status" value="1"/>
</dbReference>
<organism evidence="6 7">
    <name type="scientific">Notechis scutatus</name>
    <name type="common">mainland tiger snake</name>
    <dbReference type="NCBI Taxonomy" id="8663"/>
    <lineage>
        <taxon>Eukaryota</taxon>
        <taxon>Metazoa</taxon>
        <taxon>Chordata</taxon>
        <taxon>Craniata</taxon>
        <taxon>Vertebrata</taxon>
        <taxon>Euteleostomi</taxon>
        <taxon>Lepidosauria</taxon>
        <taxon>Squamata</taxon>
        <taxon>Bifurcata</taxon>
        <taxon>Unidentata</taxon>
        <taxon>Episquamata</taxon>
        <taxon>Toxicofera</taxon>
        <taxon>Serpentes</taxon>
        <taxon>Colubroidea</taxon>
        <taxon>Elapidae</taxon>
        <taxon>Hydrophiinae</taxon>
        <taxon>Notechis</taxon>
    </lineage>
</organism>
<dbReference type="AlphaFoldDB" id="A0A6J1W5E4"/>
<dbReference type="GO" id="GO:0019898">
    <property type="term" value="C:extrinsic component of membrane"/>
    <property type="evidence" value="ECO:0007669"/>
    <property type="project" value="TreeGrafter"/>
</dbReference>
<keyword evidence="1 3" id="KW-0728">SH3 domain</keyword>
<dbReference type="InterPro" id="IPR001452">
    <property type="entry name" value="SH3_domain"/>
</dbReference>
<dbReference type="PROSITE" id="PS50010">
    <property type="entry name" value="DH_2"/>
    <property type="match status" value="1"/>
</dbReference>
<dbReference type="GO" id="GO:0005737">
    <property type="term" value="C:cytoplasm"/>
    <property type="evidence" value="ECO:0007669"/>
    <property type="project" value="TreeGrafter"/>
</dbReference>
<dbReference type="SUPFAM" id="SSF48065">
    <property type="entry name" value="DBL homology domain (DH-domain)"/>
    <property type="match status" value="1"/>
</dbReference>
<dbReference type="RefSeq" id="XP_026548058.1">
    <property type="nucleotide sequence ID" value="XM_026692273.1"/>
</dbReference>
<dbReference type="Gene3D" id="2.30.29.30">
    <property type="entry name" value="Pleckstrin-homology domain (PH domain)/Phosphotyrosine-binding domain (PTB)"/>
    <property type="match status" value="1"/>
</dbReference>
<evidence type="ECO:0000313" key="6">
    <source>
        <dbReference type="Proteomes" id="UP000504612"/>
    </source>
</evidence>
<name>A0A6J1W5E4_9SAUR</name>
<feature type="non-terminal residue" evidence="7">
    <location>
        <position position="1"/>
    </location>
</feature>
<keyword evidence="2" id="KW-0344">Guanine-nucleotide releasing factor</keyword>
<dbReference type="Gene3D" id="2.30.30.40">
    <property type="entry name" value="SH3 Domains"/>
    <property type="match status" value="1"/>
</dbReference>
<evidence type="ECO:0000313" key="7">
    <source>
        <dbReference type="RefSeq" id="XP_026548058.1"/>
    </source>
</evidence>
<dbReference type="InterPro" id="IPR035899">
    <property type="entry name" value="DBL_dom_sf"/>
</dbReference>
<keyword evidence="6" id="KW-1185">Reference proteome</keyword>
<evidence type="ECO:0000259" key="4">
    <source>
        <dbReference type="PROSITE" id="PS50002"/>
    </source>
</evidence>